<gene>
    <name evidence="2" type="ORF">GCM10010405_54690</name>
</gene>
<name>A0ABN3KK73_9ACTN</name>
<dbReference type="Proteomes" id="UP001501638">
    <property type="component" value="Unassembled WGS sequence"/>
</dbReference>
<comment type="caution">
    <text evidence="2">The sequence shown here is derived from an EMBL/GenBank/DDBJ whole genome shotgun (WGS) entry which is preliminary data.</text>
</comment>
<dbReference type="RefSeq" id="WP_344328267.1">
    <property type="nucleotide sequence ID" value="NZ_BAAASZ010000042.1"/>
</dbReference>
<dbReference type="EMBL" id="BAAASZ010000042">
    <property type="protein sequence ID" value="GAA2463278.1"/>
    <property type="molecule type" value="Genomic_DNA"/>
</dbReference>
<reference evidence="2 3" key="1">
    <citation type="journal article" date="2019" name="Int. J. Syst. Evol. Microbiol.">
        <title>The Global Catalogue of Microorganisms (GCM) 10K type strain sequencing project: providing services to taxonomists for standard genome sequencing and annotation.</title>
        <authorList>
            <consortium name="The Broad Institute Genomics Platform"/>
            <consortium name="The Broad Institute Genome Sequencing Center for Infectious Disease"/>
            <person name="Wu L."/>
            <person name="Ma J."/>
        </authorList>
    </citation>
    <scope>NUCLEOTIDE SEQUENCE [LARGE SCALE GENOMIC DNA]</scope>
    <source>
        <strain evidence="2 3">JCM 6305</strain>
    </source>
</reference>
<accession>A0ABN3KK73</accession>
<evidence type="ECO:0000313" key="2">
    <source>
        <dbReference type="EMBL" id="GAA2463278.1"/>
    </source>
</evidence>
<sequence>MLSTPGAAALTPTRPNTTHGGMAPASGDSVRCLAPSFKGPAWTVGTLLFLALVKEVTGYAPHDLARLIGLI</sequence>
<evidence type="ECO:0000256" key="1">
    <source>
        <dbReference type="SAM" id="MobiDB-lite"/>
    </source>
</evidence>
<proteinExistence type="predicted"/>
<evidence type="ECO:0000313" key="3">
    <source>
        <dbReference type="Proteomes" id="UP001501638"/>
    </source>
</evidence>
<keyword evidence="3" id="KW-1185">Reference proteome</keyword>
<organism evidence="2 3">
    <name type="scientific">Streptomyces macrosporus</name>
    <dbReference type="NCBI Taxonomy" id="44032"/>
    <lineage>
        <taxon>Bacteria</taxon>
        <taxon>Bacillati</taxon>
        <taxon>Actinomycetota</taxon>
        <taxon>Actinomycetes</taxon>
        <taxon>Kitasatosporales</taxon>
        <taxon>Streptomycetaceae</taxon>
        <taxon>Streptomyces</taxon>
    </lineage>
</organism>
<protein>
    <submittedName>
        <fullName evidence="2">Uncharacterized protein</fullName>
    </submittedName>
</protein>
<feature type="region of interest" description="Disordered" evidence="1">
    <location>
        <begin position="1"/>
        <end position="24"/>
    </location>
</feature>